<dbReference type="GO" id="GO:0036199">
    <property type="term" value="F:cholest-4-en-3-one 26-monooxygenase activity"/>
    <property type="evidence" value="ECO:0007669"/>
    <property type="project" value="TreeGrafter"/>
</dbReference>
<dbReference type="SUPFAM" id="SSF48264">
    <property type="entry name" value="Cytochrome P450"/>
    <property type="match status" value="1"/>
</dbReference>
<evidence type="ECO:0000256" key="5">
    <source>
        <dbReference type="ARBA" id="ARBA00023004"/>
    </source>
</evidence>
<dbReference type="InterPro" id="IPR001128">
    <property type="entry name" value="Cyt_P450"/>
</dbReference>
<keyword evidence="4 7" id="KW-0560">Oxidoreductase</keyword>
<keyword evidence="9" id="KW-1185">Reference proteome</keyword>
<dbReference type="InterPro" id="IPR036396">
    <property type="entry name" value="Cyt_P450_sf"/>
</dbReference>
<dbReference type="Gene3D" id="1.10.630.10">
    <property type="entry name" value="Cytochrome P450"/>
    <property type="match status" value="1"/>
</dbReference>
<comment type="similarity">
    <text evidence="1 7">Belongs to the cytochrome P450 family.</text>
</comment>
<comment type="caution">
    <text evidence="8">The sequence shown here is derived from an EMBL/GenBank/DDBJ whole genome shotgun (WGS) entry which is preliminary data.</text>
</comment>
<proteinExistence type="inferred from homology"/>
<dbReference type="Pfam" id="PF00067">
    <property type="entry name" value="p450"/>
    <property type="match status" value="1"/>
</dbReference>
<dbReference type="GO" id="GO:0005506">
    <property type="term" value="F:iron ion binding"/>
    <property type="evidence" value="ECO:0007669"/>
    <property type="project" value="InterPro"/>
</dbReference>
<evidence type="ECO:0000256" key="4">
    <source>
        <dbReference type="ARBA" id="ARBA00023002"/>
    </source>
</evidence>
<dbReference type="PANTHER" id="PTHR46696">
    <property type="entry name" value="P450, PUTATIVE (EUROFUNG)-RELATED"/>
    <property type="match status" value="1"/>
</dbReference>
<dbReference type="EMBL" id="VCKX01000036">
    <property type="protein sequence ID" value="TMR35175.1"/>
    <property type="molecule type" value="Genomic_DNA"/>
</dbReference>
<evidence type="ECO:0000256" key="6">
    <source>
        <dbReference type="ARBA" id="ARBA00023033"/>
    </source>
</evidence>
<gene>
    <name evidence="8" type="ORF">ETD85_14330</name>
</gene>
<dbReference type="GO" id="GO:0008395">
    <property type="term" value="F:steroid hydroxylase activity"/>
    <property type="evidence" value="ECO:0007669"/>
    <property type="project" value="TreeGrafter"/>
</dbReference>
<sequence length="400" mass="44267">MSRRRGRRSVVGVDVSYSPYDPVVNDDPYPVYARLRREAPLYHNSDLGFWALSRHADVAAALTDSALLSSDHGPVLDEGAFGPRARTFLSFVAMDPPDHTRMRATISRGFTPRRVAALEPMIRQIARGYIEEAVERRTFDFARDIAAKLPLDVISELVGVPPSERAGVRRSTSALLAYDPEGKIVEEGVKTIVSLGDYYRTIIAERRAAPRDDLVSVLVADEELTDDDIAAFLFLLIGAGAETTTHLLGAAWYWAWRNPDQRAVAFGGAITRWVEESLRYDTPAQGTARRLTEPTEWYGTRVPAGAKMWLLIGSANRDENVFPDPDVYDLERDTGKAISFGAGRHFCLGGPLARLEARVALEELTRAVSPDYDIDAEGIRRTSHGNVRGMTRLPTTVKPA</sequence>
<evidence type="ECO:0000313" key="9">
    <source>
        <dbReference type="Proteomes" id="UP000306628"/>
    </source>
</evidence>
<keyword evidence="3 7" id="KW-0479">Metal-binding</keyword>
<evidence type="ECO:0000313" key="8">
    <source>
        <dbReference type="EMBL" id="TMR35175.1"/>
    </source>
</evidence>
<dbReference type="FunFam" id="1.10.630.10:FF:000018">
    <property type="entry name" value="Cytochrome P450 monooxygenase"/>
    <property type="match status" value="1"/>
</dbReference>
<evidence type="ECO:0000256" key="1">
    <source>
        <dbReference type="ARBA" id="ARBA00010617"/>
    </source>
</evidence>
<keyword evidence="2 7" id="KW-0349">Heme</keyword>
<dbReference type="GO" id="GO:0006707">
    <property type="term" value="P:cholesterol catabolic process"/>
    <property type="evidence" value="ECO:0007669"/>
    <property type="project" value="TreeGrafter"/>
</dbReference>
<dbReference type="InterPro" id="IPR017972">
    <property type="entry name" value="Cyt_P450_CS"/>
</dbReference>
<evidence type="ECO:0000256" key="3">
    <source>
        <dbReference type="ARBA" id="ARBA00022723"/>
    </source>
</evidence>
<reference evidence="8 9" key="1">
    <citation type="submission" date="2019-05" db="EMBL/GenBank/DDBJ databases">
        <title>Draft genome sequence of Nonomuraea zeae DSM 100528.</title>
        <authorList>
            <person name="Saricaoglu S."/>
            <person name="Isik K."/>
        </authorList>
    </citation>
    <scope>NUCLEOTIDE SEQUENCE [LARGE SCALE GENOMIC DNA]</scope>
    <source>
        <strain evidence="8 9">DSM 100528</strain>
    </source>
</reference>
<keyword evidence="6 7" id="KW-0503">Monooxygenase</keyword>
<accession>A0A5S4GQD9</accession>
<evidence type="ECO:0000256" key="7">
    <source>
        <dbReference type="RuleBase" id="RU000461"/>
    </source>
</evidence>
<dbReference type="GO" id="GO:0020037">
    <property type="term" value="F:heme binding"/>
    <property type="evidence" value="ECO:0007669"/>
    <property type="project" value="InterPro"/>
</dbReference>
<name>A0A5S4GQD9_9ACTN</name>
<dbReference type="AlphaFoldDB" id="A0A5S4GQD9"/>
<dbReference type="PRINTS" id="PR00359">
    <property type="entry name" value="BP450"/>
</dbReference>
<dbReference type="Proteomes" id="UP000306628">
    <property type="component" value="Unassembled WGS sequence"/>
</dbReference>
<dbReference type="InterPro" id="IPR002397">
    <property type="entry name" value="Cyt_P450_B"/>
</dbReference>
<dbReference type="PROSITE" id="PS00086">
    <property type="entry name" value="CYTOCHROME_P450"/>
    <property type="match status" value="1"/>
</dbReference>
<evidence type="ECO:0000256" key="2">
    <source>
        <dbReference type="ARBA" id="ARBA00022617"/>
    </source>
</evidence>
<protein>
    <submittedName>
        <fullName evidence="8">Cytochrome P450</fullName>
    </submittedName>
</protein>
<dbReference type="OrthoDB" id="502624at2"/>
<organism evidence="8 9">
    <name type="scientific">Nonomuraea zeae</name>
    <dbReference type="NCBI Taxonomy" id="1642303"/>
    <lineage>
        <taxon>Bacteria</taxon>
        <taxon>Bacillati</taxon>
        <taxon>Actinomycetota</taxon>
        <taxon>Actinomycetes</taxon>
        <taxon>Streptosporangiales</taxon>
        <taxon>Streptosporangiaceae</taxon>
        <taxon>Nonomuraea</taxon>
    </lineage>
</organism>
<keyword evidence="5 7" id="KW-0408">Iron</keyword>
<dbReference type="PANTHER" id="PTHR46696:SF4">
    <property type="entry name" value="BIOTIN BIOSYNTHESIS CYTOCHROME P450"/>
    <property type="match status" value="1"/>
</dbReference>